<dbReference type="KEGG" id="gsb:GSUB_05840"/>
<dbReference type="Proteomes" id="UP000035036">
    <property type="component" value="Chromosome"/>
</dbReference>
<evidence type="ECO:0000256" key="1">
    <source>
        <dbReference type="ARBA" id="ARBA00009798"/>
    </source>
</evidence>
<dbReference type="OrthoDB" id="9809296at2"/>
<dbReference type="Pfam" id="PF04073">
    <property type="entry name" value="tRNA_edit"/>
    <property type="match status" value="1"/>
</dbReference>
<evidence type="ECO:0000313" key="7">
    <source>
        <dbReference type="Proteomes" id="UP000035036"/>
    </source>
</evidence>
<dbReference type="RefSeq" id="WP_040199715.1">
    <property type="nucleotide sequence ID" value="NZ_CP010311.1"/>
</dbReference>
<dbReference type="CDD" id="cd00002">
    <property type="entry name" value="YbaK_deacylase"/>
    <property type="match status" value="1"/>
</dbReference>
<keyword evidence="7" id="KW-1185">Reference proteome</keyword>
<gene>
    <name evidence="6" type="ORF">GSUB_05840</name>
</gene>
<dbReference type="AlphaFoldDB" id="A0A0B5FFS7"/>
<dbReference type="GO" id="GO:0016829">
    <property type="term" value="F:lyase activity"/>
    <property type="evidence" value="ECO:0007669"/>
    <property type="project" value="UniProtKB-KW"/>
</dbReference>
<dbReference type="STRING" id="483547.GSUB_05840"/>
<protein>
    <recommendedName>
        <fullName evidence="4">Cys-tRNA(Pro)/Cys-tRNA(Cys) deacylase</fullName>
        <ecNumber evidence="4">4.2.-.-</ecNumber>
    </recommendedName>
</protein>
<evidence type="ECO:0000256" key="4">
    <source>
        <dbReference type="PIRNR" id="PIRNR006181"/>
    </source>
</evidence>
<proteinExistence type="inferred from homology"/>
<dbReference type="GO" id="GO:0006412">
    <property type="term" value="P:translation"/>
    <property type="evidence" value="ECO:0007669"/>
    <property type="project" value="UniProtKB-KW"/>
</dbReference>
<dbReference type="EC" id="4.2.-.-" evidence="4"/>
<reference evidence="6 7" key="1">
    <citation type="journal article" date="2015" name="Genome Announc.">
        <title>Genomes of Geoalkalibacter ferrihydriticus Z-0531T and Geoalkalibacter subterraneus Red1T, Two Haloalkaliphilic Metal-Reducing Deltaproteobacteria.</title>
        <authorList>
            <person name="Badalamenti J.P."/>
            <person name="Krajmalnik-Brown R."/>
            <person name="Torres C.I."/>
            <person name="Bond D.R."/>
        </authorList>
    </citation>
    <scope>NUCLEOTIDE SEQUENCE [LARGE SCALE GENOMIC DNA]</scope>
    <source>
        <strain evidence="6 7">Red1</strain>
    </source>
</reference>
<comment type="similarity">
    <text evidence="1 4">Belongs to the prolyl-tRNA editing family. YbaK/EbsC subfamily.</text>
</comment>
<dbReference type="SUPFAM" id="SSF55826">
    <property type="entry name" value="YbaK/ProRS associated domain"/>
    <property type="match status" value="1"/>
</dbReference>
<dbReference type="PANTHER" id="PTHR30411:SF0">
    <property type="entry name" value="CYS-TRNA(PRO)_CYS-TRNA(CYS) DEACYLASE YBAK"/>
    <property type="match status" value="1"/>
</dbReference>
<dbReference type="PANTHER" id="PTHR30411">
    <property type="entry name" value="CYTOPLASMIC PROTEIN"/>
    <property type="match status" value="1"/>
</dbReference>
<evidence type="ECO:0000256" key="3">
    <source>
        <dbReference type="ARBA" id="ARBA00023239"/>
    </source>
</evidence>
<evidence type="ECO:0000256" key="2">
    <source>
        <dbReference type="ARBA" id="ARBA00022917"/>
    </source>
</evidence>
<dbReference type="Gene3D" id="3.90.960.10">
    <property type="entry name" value="YbaK/aminoacyl-tRNA synthetase-associated domain"/>
    <property type="match status" value="1"/>
</dbReference>
<organism evidence="6 7">
    <name type="scientific">Geoalkalibacter subterraneus</name>
    <dbReference type="NCBI Taxonomy" id="483547"/>
    <lineage>
        <taxon>Bacteria</taxon>
        <taxon>Pseudomonadati</taxon>
        <taxon>Thermodesulfobacteriota</taxon>
        <taxon>Desulfuromonadia</taxon>
        <taxon>Desulfuromonadales</taxon>
        <taxon>Geoalkalibacteraceae</taxon>
        <taxon>Geoalkalibacter</taxon>
    </lineage>
</organism>
<evidence type="ECO:0000313" key="6">
    <source>
        <dbReference type="EMBL" id="AJF06178.1"/>
    </source>
</evidence>
<dbReference type="HOGENOM" id="CLU_094875_1_0_7"/>
<dbReference type="PIRSF" id="PIRSF006181">
    <property type="entry name" value="EbsC_YbaK"/>
    <property type="match status" value="1"/>
</dbReference>
<dbReference type="EMBL" id="CP010311">
    <property type="protein sequence ID" value="AJF06178.1"/>
    <property type="molecule type" value="Genomic_DNA"/>
</dbReference>
<name>A0A0B5FFS7_9BACT</name>
<sequence>MAKEKTPVTPAIRVLRKEKVSFQPHLYAYEEKGGTEVSARELGVDEHCVIKTLIMEDEAGRPLIVLMHGDRQVSTKNLARTLGVKNVTPCAAADAQRHSGYQVGGTSPFGVRRAMPVYMEETIATLPRIFINGGKRGFLVEIAPKDLIRVLAPTPVQVAQELV</sequence>
<dbReference type="NCBIfam" id="TIGR00011">
    <property type="entry name" value="YbaK_EbsC"/>
    <property type="match status" value="1"/>
</dbReference>
<keyword evidence="3 4" id="KW-0456">Lyase</keyword>
<feature type="domain" description="YbaK/aminoacyl-tRNA synthetase-associated" evidence="5">
    <location>
        <begin position="35"/>
        <end position="149"/>
    </location>
</feature>
<dbReference type="InterPro" id="IPR007214">
    <property type="entry name" value="YbaK/aa-tRNA-synth-assoc-dom"/>
</dbReference>
<accession>A0A0B5FFS7</accession>
<dbReference type="InterPro" id="IPR004369">
    <property type="entry name" value="Prolyl-tRNA_editing_YbaK/EbsC"/>
</dbReference>
<keyword evidence="2 4" id="KW-0648">Protein biosynthesis</keyword>
<dbReference type="GO" id="GO:0002161">
    <property type="term" value="F:aminoacyl-tRNA deacylase activity"/>
    <property type="evidence" value="ECO:0007669"/>
    <property type="project" value="InterPro"/>
</dbReference>
<evidence type="ECO:0000259" key="5">
    <source>
        <dbReference type="Pfam" id="PF04073"/>
    </source>
</evidence>
<dbReference type="InterPro" id="IPR036754">
    <property type="entry name" value="YbaK/aa-tRNA-synt-asso_dom_sf"/>
</dbReference>